<protein>
    <submittedName>
        <fullName evidence="1">Uncharacterized protein</fullName>
    </submittedName>
</protein>
<reference evidence="1" key="1">
    <citation type="submission" date="2022-05" db="EMBL/GenBank/DDBJ databases">
        <authorList>
            <person name="Okamura Y."/>
        </authorList>
    </citation>
    <scope>NUCLEOTIDE SEQUENCE</scope>
</reference>
<dbReference type="EMBL" id="CALOZG010000002">
    <property type="protein sequence ID" value="CAH3984449.1"/>
    <property type="molecule type" value="Genomic_DNA"/>
</dbReference>
<dbReference type="Proteomes" id="UP001152562">
    <property type="component" value="Unassembled WGS sequence"/>
</dbReference>
<evidence type="ECO:0000313" key="1">
    <source>
        <dbReference type="EMBL" id="CAH3984449.1"/>
    </source>
</evidence>
<dbReference type="AlphaFoldDB" id="A0A9P0SXD5"/>
<organism evidence="1 2">
    <name type="scientific">Pieris brassicae</name>
    <name type="common">White butterfly</name>
    <name type="synonym">Large white butterfly</name>
    <dbReference type="NCBI Taxonomy" id="7116"/>
    <lineage>
        <taxon>Eukaryota</taxon>
        <taxon>Metazoa</taxon>
        <taxon>Ecdysozoa</taxon>
        <taxon>Arthropoda</taxon>
        <taxon>Hexapoda</taxon>
        <taxon>Insecta</taxon>
        <taxon>Pterygota</taxon>
        <taxon>Neoptera</taxon>
        <taxon>Endopterygota</taxon>
        <taxon>Lepidoptera</taxon>
        <taxon>Glossata</taxon>
        <taxon>Ditrysia</taxon>
        <taxon>Papilionoidea</taxon>
        <taxon>Pieridae</taxon>
        <taxon>Pierinae</taxon>
        <taxon>Pieris</taxon>
    </lineage>
</organism>
<evidence type="ECO:0000313" key="2">
    <source>
        <dbReference type="Proteomes" id="UP001152562"/>
    </source>
</evidence>
<name>A0A9P0SXD5_PIEBR</name>
<gene>
    <name evidence="1" type="ORF">PIBRA_LOCUS2033</name>
</gene>
<comment type="caution">
    <text evidence="1">The sequence shown here is derived from an EMBL/GenBank/DDBJ whole genome shotgun (WGS) entry which is preliminary data.</text>
</comment>
<accession>A0A9P0SXD5</accession>
<keyword evidence="2" id="KW-1185">Reference proteome</keyword>
<sequence>MVASLFVKPLEWKTDDRKAGLEKWLSNYVYGILLCNMSPTVNGKEVYLVSRKNAVYGKVSTLTKEVFGWFIHVAIKLKERRSGLECDVVGGLLQVLWAIYLLRTS</sequence>
<proteinExistence type="predicted"/>